<dbReference type="AlphaFoldDB" id="A0A645EL40"/>
<protein>
    <submittedName>
        <fullName evidence="1">Uncharacterized protein</fullName>
    </submittedName>
</protein>
<name>A0A645EL40_9ZZZZ</name>
<accession>A0A645EL40</accession>
<sequence length="179" mass="20545">MFLRPEITAGESKARFDSRMSEIQTLSQSYDIRLFEDRPWDDMRYMRRISGKFSKGKLDIALENESGGEQYTLKMKIIPGETPEQSLPDAQTIQMACLIFSVMSGGEFSPEFLEKKLSTPIEDARKQLSPFEPWLESGDIYSKDLPFGGHFANSVTFRINQNAEGTYTSYIKFVSYYPE</sequence>
<comment type="caution">
    <text evidence="1">The sequence shown here is derived from an EMBL/GenBank/DDBJ whole genome shotgun (WGS) entry which is preliminary data.</text>
</comment>
<organism evidence="1">
    <name type="scientific">bioreactor metagenome</name>
    <dbReference type="NCBI Taxonomy" id="1076179"/>
    <lineage>
        <taxon>unclassified sequences</taxon>
        <taxon>metagenomes</taxon>
        <taxon>ecological metagenomes</taxon>
    </lineage>
</organism>
<reference evidence="1" key="1">
    <citation type="submission" date="2019-08" db="EMBL/GenBank/DDBJ databases">
        <authorList>
            <person name="Kucharzyk K."/>
            <person name="Murdoch R.W."/>
            <person name="Higgins S."/>
            <person name="Loffler F."/>
        </authorList>
    </citation>
    <scope>NUCLEOTIDE SEQUENCE</scope>
</reference>
<dbReference type="EMBL" id="VSSQ01047819">
    <property type="protein sequence ID" value="MPN01839.1"/>
    <property type="molecule type" value="Genomic_DNA"/>
</dbReference>
<evidence type="ECO:0000313" key="1">
    <source>
        <dbReference type="EMBL" id="MPN01839.1"/>
    </source>
</evidence>
<gene>
    <name evidence="1" type="ORF">SDC9_149051</name>
</gene>
<proteinExistence type="predicted"/>